<feature type="compositionally biased region" description="Basic and acidic residues" evidence="2">
    <location>
        <begin position="1782"/>
        <end position="1795"/>
    </location>
</feature>
<dbReference type="PANTHER" id="PTHR42264:SF6">
    <property type="entry name" value="TRANSMEMBRANE PROTEIN"/>
    <property type="match status" value="1"/>
</dbReference>
<keyword evidence="4" id="KW-1185">Reference proteome</keyword>
<feature type="region of interest" description="Disordered" evidence="2">
    <location>
        <begin position="1755"/>
        <end position="1829"/>
    </location>
</feature>
<keyword evidence="1" id="KW-0175">Coiled coil</keyword>
<evidence type="ECO:0000313" key="3">
    <source>
        <dbReference type="EMBL" id="KAK8890096.1"/>
    </source>
</evidence>
<dbReference type="EMBL" id="JAPFFF010000005">
    <property type="protein sequence ID" value="KAK8890096.1"/>
    <property type="molecule type" value="Genomic_DNA"/>
</dbReference>
<dbReference type="PANTHER" id="PTHR42264">
    <property type="entry name" value="EPHRIN_REC_LIKE DOMAIN-CONTAINING PROTEIN"/>
    <property type="match status" value="1"/>
</dbReference>
<reference evidence="3 4" key="1">
    <citation type="submission" date="2024-04" db="EMBL/GenBank/DDBJ databases">
        <title>Tritrichomonas musculus Genome.</title>
        <authorList>
            <person name="Alves-Ferreira E."/>
            <person name="Grigg M."/>
            <person name="Lorenzi H."/>
            <person name="Galac M."/>
        </authorList>
    </citation>
    <scope>NUCLEOTIDE SEQUENCE [LARGE SCALE GENOMIC DNA]</scope>
    <source>
        <strain evidence="3 4">EAF2021</strain>
    </source>
</reference>
<feature type="region of interest" description="Disordered" evidence="2">
    <location>
        <begin position="494"/>
        <end position="529"/>
    </location>
</feature>
<dbReference type="Proteomes" id="UP001470230">
    <property type="component" value="Unassembled WGS sequence"/>
</dbReference>
<feature type="compositionally biased region" description="Low complexity" evidence="2">
    <location>
        <begin position="1755"/>
        <end position="1777"/>
    </location>
</feature>
<evidence type="ECO:0000256" key="2">
    <source>
        <dbReference type="SAM" id="MobiDB-lite"/>
    </source>
</evidence>
<feature type="compositionally biased region" description="Basic residues" evidence="2">
    <location>
        <begin position="294"/>
        <end position="304"/>
    </location>
</feature>
<feature type="coiled-coil region" evidence="1">
    <location>
        <begin position="1150"/>
        <end position="1182"/>
    </location>
</feature>
<protein>
    <recommendedName>
        <fullName evidence="5">Clu domain-containing protein</fullName>
    </recommendedName>
</protein>
<comment type="caution">
    <text evidence="3">The sequence shown here is derived from an EMBL/GenBank/DDBJ whole genome shotgun (WGS) entry which is preliminary data.</text>
</comment>
<feature type="compositionally biased region" description="Low complexity" evidence="2">
    <location>
        <begin position="1796"/>
        <end position="1810"/>
    </location>
</feature>
<evidence type="ECO:0000313" key="4">
    <source>
        <dbReference type="Proteomes" id="UP001470230"/>
    </source>
</evidence>
<gene>
    <name evidence="3" type="ORF">M9Y10_034855</name>
</gene>
<name>A0ABR2KG42_9EUKA</name>
<proteinExistence type="predicted"/>
<accession>A0ABR2KG42</accession>
<evidence type="ECO:0000256" key="1">
    <source>
        <dbReference type="SAM" id="Coils"/>
    </source>
</evidence>
<feature type="region of interest" description="Disordered" evidence="2">
    <location>
        <begin position="279"/>
        <end position="341"/>
    </location>
</feature>
<feature type="compositionally biased region" description="Basic and acidic residues" evidence="2">
    <location>
        <begin position="320"/>
        <end position="341"/>
    </location>
</feature>
<organism evidence="3 4">
    <name type="scientific">Tritrichomonas musculus</name>
    <dbReference type="NCBI Taxonomy" id="1915356"/>
    <lineage>
        <taxon>Eukaryota</taxon>
        <taxon>Metamonada</taxon>
        <taxon>Parabasalia</taxon>
        <taxon>Tritrichomonadida</taxon>
        <taxon>Tritrichomonadidae</taxon>
        <taxon>Tritrichomonas</taxon>
    </lineage>
</organism>
<evidence type="ECO:0008006" key="5">
    <source>
        <dbReference type="Google" id="ProtNLM"/>
    </source>
</evidence>
<sequence length="2138" mass="244273">MQHRGNVLIGLRTDADHISTSDSETDIFASDDLKDGILKIRQITPTPIKIESTPGLIKNFSEISPYFSPILANLENYTIPTIFTSDIYFIPKTIVPDDLSRALLDFSKDINGPNSDELYNFIISYNSKNFPDMILAQIELIKYIKTGKKDGLWDYTEKKLDSRILSLLHFALVNQDTETNIERQSDLYHEVLSLQEYIKFPTPAPLATLFPHFTVPDIIYRFCLDLINEFPSNPFLESVLTSFQPYCPRVEDLITVINTNNDSDDFHFFKTGNKEERLSNLTDTEADENMNPNKKPKKRKRISHTKSSESSVTSDQISTENKKSTENNKSKDENKSNEEKLNEYNENYLNSQNDEDDSEYDFEDDFNDQNVNLNNLKNNTNTNTKPQDKFAFDFDSDSLSDDSFFMHLKEAQTKGQALITLHETETIEDPLDLESKPANRYENIILREPPQMSTYLFLDGTDQMLPTTFENWIFSIRCDRPEIIKSSAIINQPASTDYDDQAKQNKQHGKPSYKSSPIAPNANQSDEGTPFEETAEFYFSLLSSIDDQIFIQKLPTTVTPPFYSLYLPILHTFYINDDNRKVKSNLYPKLIAYEKDAHQGLRHDDRMRTQRTLTYFKNRLESYKFDFELVEPHRLEASKKRKQPTLTPNIPDTFIAVMAVIDYELIIHSRSPLSLEYYTVQVEDVDRKSNICDAHWRASFLFWQYTTNCFSPYMCFRIAFALAVNLAEKNPDLSCSFAFEALYVFLSNVPFVRKLPCIRSALLFFGELLEKLNRYYYAAHVLDNFFLSDIRNASYSSRIAQIASKNNDVVRAIFHYNQTLKSFVAHGYVDEALYIGQVIASIYIENSFISLAIQLLTYLLYLTYDIPVGKKREKMDAIALGSLRIPRLRAPRLSTTINEFKPCRKNLSTILSATMLSRLLSKKNFFSQANGLIEKVMDSSNISMKKLLLFTQAYIGYQENNLNQVLEVAPSIELPKYVANASIRDFISTLLTQHTSPRDNSVYISPSSSTGKITGSRQRAKTATKSQVSNSSSYFGLRPSLSSHFSMLSASNFDPNTATLRLLSRTFLERGQFRQAFIYSELFIHSCSSQNTKELGCGFFYRGMALTMAAYNCQGQVNLFELPGNEGPLYFSSPLSNTCPISISSPNLANENSKEKMKEIKERIEKEKKEKKEKKLKEKERDPKILQHDKLRFPKLPFQVEYDSNKWYTKEELAELAFISFSAARSCFVRVSSSNKLAKTSLMMLDLLITYPDTLKNSTIEAEEDENSTEQFDKKLSKRLNFSSDDDEENNKNEGIDLNVKKVEMKMKPPVLLTHFHGFDPPSFYTIIDSFVTFTVKENDNDNVNDNENDNDNKVTHNPYIGKIDEIMSKTDILTSRILDPIYIIHLEILSAAHNIAKGMKDIAQTKFDYAFNNFQKFFVCGCHLIPIDISLKKLRYIKFLLEKMCMTLTYFDPAFINDRLLAFDIYNDVSCVLNNRFRNIEPRNLQSLEPSIELSSILLELENPKFPSFAPILQSNGIIDDNPHLYSESLRISECLDFITANIKLYNKEKITIDEMRNRNRKICISIVTIAENTRRQNSSQLPPDTTFSFLQRCKPEAAGAIFVQRLFNHIVVYVPSTGYMHRVEYPYPTQLATNDIDLNNSNSTGSIGLIYGGGNGYTYHGSCMDSTNDGDGIVNINIEGKSSYEFVCDLKNCLFSGKFIEFCASLLLYNDNKKVKKAMSINSNLLASAAKSLFGKELLNSIEATTSSSSSLLQTTTSNSNVNLSSKSSSRHNTSPIKLTKKDSKSPKKDKDMNSSSKMYSLSKESTSNLDSTDRDQDSTDNDNDSIFNTLNSNSDGIMKLIFIASHNMQFIPFEVFFPNCFTIRCPFLMQMMLLTTNNTSQTSFTRSIFFRYKPSPVINNNTNSIFSCSNNNNNSVGVGVDNEDDYSSSENSKFVSNNLNCVYESGNQNVYGYECDEHPIISQNTQALQRTRELLNDMLTSFGSGDKVISFVDGFERLTGFPIPLFQTFKEADFKKYSFCDFVDLKPNEFPRAQNASSSLFIFSFTDLCEMPALVRRVLSDYPFSFFLFVPVAVTKDALKVMKKRFNAEKKKNAENSTQNGDNKEKKTPMNFVLELQMELQKNLKVPVPLISYLH</sequence>
<feature type="region of interest" description="Disordered" evidence="2">
    <location>
        <begin position="1001"/>
        <end position="1025"/>
    </location>
</feature>